<gene>
    <name evidence="2" type="ORF">BU16DRAFT_560000</name>
</gene>
<sequence>MIPLLFSFGPALAALDSAVGGLHAIFLQTPHHICQLARLAHLLYRKDHSLPHIDLSISRIPPSSTPLTSQLPIRNTGIAVAAAGPPNPTLEGNHLPYTTKNIQSITKDAEASPGSVEGGACRAGHTPLAAYTPAQRQQLRDNLGQQVPRSLPGPLGHSDELFNGVITKEKGGGAQGWD</sequence>
<keyword evidence="3" id="KW-1185">Reference proteome</keyword>
<organism evidence="2 3">
    <name type="scientific">Lophium mytilinum</name>
    <dbReference type="NCBI Taxonomy" id="390894"/>
    <lineage>
        <taxon>Eukaryota</taxon>
        <taxon>Fungi</taxon>
        <taxon>Dikarya</taxon>
        <taxon>Ascomycota</taxon>
        <taxon>Pezizomycotina</taxon>
        <taxon>Dothideomycetes</taxon>
        <taxon>Pleosporomycetidae</taxon>
        <taxon>Mytilinidiales</taxon>
        <taxon>Mytilinidiaceae</taxon>
        <taxon>Lophium</taxon>
    </lineage>
</organism>
<evidence type="ECO:0000313" key="3">
    <source>
        <dbReference type="Proteomes" id="UP000799750"/>
    </source>
</evidence>
<feature type="region of interest" description="Disordered" evidence="1">
    <location>
        <begin position="145"/>
        <end position="178"/>
    </location>
</feature>
<dbReference type="Proteomes" id="UP000799750">
    <property type="component" value="Unassembled WGS sequence"/>
</dbReference>
<dbReference type="EMBL" id="MU004187">
    <property type="protein sequence ID" value="KAF2496676.1"/>
    <property type="molecule type" value="Genomic_DNA"/>
</dbReference>
<dbReference type="AlphaFoldDB" id="A0A6A6QWS3"/>
<evidence type="ECO:0000313" key="2">
    <source>
        <dbReference type="EMBL" id="KAF2496676.1"/>
    </source>
</evidence>
<reference evidence="2" key="1">
    <citation type="journal article" date="2020" name="Stud. Mycol.">
        <title>101 Dothideomycetes genomes: a test case for predicting lifestyles and emergence of pathogens.</title>
        <authorList>
            <person name="Haridas S."/>
            <person name="Albert R."/>
            <person name="Binder M."/>
            <person name="Bloem J."/>
            <person name="Labutti K."/>
            <person name="Salamov A."/>
            <person name="Andreopoulos B."/>
            <person name="Baker S."/>
            <person name="Barry K."/>
            <person name="Bills G."/>
            <person name="Bluhm B."/>
            <person name="Cannon C."/>
            <person name="Castanera R."/>
            <person name="Culley D."/>
            <person name="Daum C."/>
            <person name="Ezra D."/>
            <person name="Gonzalez J."/>
            <person name="Henrissat B."/>
            <person name="Kuo A."/>
            <person name="Liang C."/>
            <person name="Lipzen A."/>
            <person name="Lutzoni F."/>
            <person name="Magnuson J."/>
            <person name="Mondo S."/>
            <person name="Nolan M."/>
            <person name="Ohm R."/>
            <person name="Pangilinan J."/>
            <person name="Park H.-J."/>
            <person name="Ramirez L."/>
            <person name="Alfaro M."/>
            <person name="Sun H."/>
            <person name="Tritt A."/>
            <person name="Yoshinaga Y."/>
            <person name="Zwiers L.-H."/>
            <person name="Turgeon B."/>
            <person name="Goodwin S."/>
            <person name="Spatafora J."/>
            <person name="Crous P."/>
            <person name="Grigoriev I."/>
        </authorList>
    </citation>
    <scope>NUCLEOTIDE SEQUENCE</scope>
    <source>
        <strain evidence="2">CBS 269.34</strain>
    </source>
</reference>
<accession>A0A6A6QWS3</accession>
<protein>
    <submittedName>
        <fullName evidence="2">Uncharacterized protein</fullName>
    </submittedName>
</protein>
<proteinExistence type="predicted"/>
<name>A0A6A6QWS3_9PEZI</name>
<evidence type="ECO:0000256" key="1">
    <source>
        <dbReference type="SAM" id="MobiDB-lite"/>
    </source>
</evidence>